<dbReference type="GO" id="GO:0004553">
    <property type="term" value="F:hydrolase activity, hydrolyzing O-glycosyl compounds"/>
    <property type="evidence" value="ECO:0007669"/>
    <property type="project" value="InterPro"/>
</dbReference>
<evidence type="ECO:0000313" key="1">
    <source>
        <dbReference type="EMBL" id="KDP44502.1"/>
    </source>
</evidence>
<name>A0A067L7V7_JATCU</name>
<reference evidence="1 2" key="1">
    <citation type="journal article" date="2014" name="PLoS ONE">
        <title>Global Analysis of Gene Expression Profiles in Physic Nut (Jatropha curcas L.) Seedlings Exposed to Salt Stress.</title>
        <authorList>
            <person name="Zhang L."/>
            <person name="Zhang C."/>
            <person name="Wu P."/>
            <person name="Chen Y."/>
            <person name="Li M."/>
            <person name="Jiang H."/>
            <person name="Wu G."/>
        </authorList>
    </citation>
    <scope>NUCLEOTIDE SEQUENCE [LARGE SCALE GENOMIC DNA]</scope>
    <source>
        <strain evidence="2">cv. GZQX0401</strain>
        <tissue evidence="1">Young leaves</tissue>
    </source>
</reference>
<dbReference type="EMBL" id="KK914251">
    <property type="protein sequence ID" value="KDP44502.1"/>
    <property type="molecule type" value="Genomic_DNA"/>
</dbReference>
<dbReference type="GO" id="GO:0005975">
    <property type="term" value="P:carbohydrate metabolic process"/>
    <property type="evidence" value="ECO:0007669"/>
    <property type="project" value="InterPro"/>
</dbReference>
<dbReference type="AlphaFoldDB" id="A0A067L7V7"/>
<sequence length="172" mass="18643">MANPEFTNGVESGTVFGKGSIKGVSEDHGNRYIIAHSRKHSLGSFSQKVQLEEGKLYSFSVKNGSEDVAVVFRRANGELIHGGRVTSMDGCWSFLKRGILTNFASGPADILFESFLDTLASLGLPIWLTEVDVASSPNQAKYLASGASTKGKPFSSCCERDYHLGRTRSGRF</sequence>
<gene>
    <name evidence="1" type="ORF">JCGZ_16335</name>
</gene>
<dbReference type="PANTHER" id="PTHR31490:SF52">
    <property type="entry name" value="ENDO-1,4-BETA-XYLANASE 5-RELATED"/>
    <property type="match status" value="1"/>
</dbReference>
<dbReference type="PANTHER" id="PTHR31490">
    <property type="entry name" value="GLYCOSYL HYDROLASE"/>
    <property type="match status" value="1"/>
</dbReference>
<dbReference type="InterPro" id="IPR017853">
    <property type="entry name" value="GH"/>
</dbReference>
<dbReference type="Proteomes" id="UP000027138">
    <property type="component" value="Unassembled WGS sequence"/>
</dbReference>
<proteinExistence type="predicted"/>
<accession>A0A067L7V7</accession>
<dbReference type="OrthoDB" id="1694222at2759"/>
<keyword evidence="2" id="KW-1185">Reference proteome</keyword>
<dbReference type="InterPro" id="IPR044846">
    <property type="entry name" value="GH10"/>
</dbReference>
<evidence type="ECO:0000313" key="2">
    <source>
        <dbReference type="Proteomes" id="UP000027138"/>
    </source>
</evidence>
<dbReference type="STRING" id="180498.A0A067L7V7"/>
<organism evidence="1 2">
    <name type="scientific">Jatropha curcas</name>
    <name type="common">Barbados nut</name>
    <dbReference type="NCBI Taxonomy" id="180498"/>
    <lineage>
        <taxon>Eukaryota</taxon>
        <taxon>Viridiplantae</taxon>
        <taxon>Streptophyta</taxon>
        <taxon>Embryophyta</taxon>
        <taxon>Tracheophyta</taxon>
        <taxon>Spermatophyta</taxon>
        <taxon>Magnoliopsida</taxon>
        <taxon>eudicotyledons</taxon>
        <taxon>Gunneridae</taxon>
        <taxon>Pentapetalae</taxon>
        <taxon>rosids</taxon>
        <taxon>fabids</taxon>
        <taxon>Malpighiales</taxon>
        <taxon>Euphorbiaceae</taxon>
        <taxon>Crotonoideae</taxon>
        <taxon>Jatropheae</taxon>
        <taxon>Jatropha</taxon>
    </lineage>
</organism>
<protein>
    <submittedName>
        <fullName evidence="1">Uncharacterized protein</fullName>
    </submittedName>
</protein>
<dbReference type="SUPFAM" id="SSF51445">
    <property type="entry name" value="(Trans)glycosidases"/>
    <property type="match status" value="1"/>
</dbReference>